<feature type="compositionally biased region" description="Basic and acidic residues" evidence="1">
    <location>
        <begin position="342"/>
        <end position="353"/>
    </location>
</feature>
<gene>
    <name evidence="2" type="ORF">PCOR1329_LOCUS26315</name>
</gene>
<evidence type="ECO:0000313" key="3">
    <source>
        <dbReference type="Proteomes" id="UP001189429"/>
    </source>
</evidence>
<reference evidence="2" key="1">
    <citation type="submission" date="2023-10" db="EMBL/GenBank/DDBJ databases">
        <authorList>
            <person name="Chen Y."/>
            <person name="Shah S."/>
            <person name="Dougan E. K."/>
            <person name="Thang M."/>
            <person name="Chan C."/>
        </authorList>
    </citation>
    <scope>NUCLEOTIDE SEQUENCE [LARGE SCALE GENOMIC DNA]</scope>
</reference>
<comment type="caution">
    <text evidence="2">The sequence shown here is derived from an EMBL/GenBank/DDBJ whole genome shotgun (WGS) entry which is preliminary data.</text>
</comment>
<dbReference type="Proteomes" id="UP001189429">
    <property type="component" value="Unassembled WGS sequence"/>
</dbReference>
<evidence type="ECO:0000313" key="2">
    <source>
        <dbReference type="EMBL" id="CAK0826487.1"/>
    </source>
</evidence>
<feature type="region of interest" description="Disordered" evidence="1">
    <location>
        <begin position="126"/>
        <end position="148"/>
    </location>
</feature>
<feature type="region of interest" description="Disordered" evidence="1">
    <location>
        <begin position="61"/>
        <end position="80"/>
    </location>
</feature>
<dbReference type="EMBL" id="CAUYUJ010009335">
    <property type="protein sequence ID" value="CAK0826487.1"/>
    <property type="molecule type" value="Genomic_DNA"/>
</dbReference>
<name>A0ABN9S683_9DINO</name>
<sequence length="353" mass="38438">MMQRPPCGRNPEAEGVALDHVHEVNGTCVARPGGAQKPWRAPPPKNTTQARAAPNLENARGICKADSPRPQHTARSLGGGVLVQRWLQPGSGDCRARQPPARGTTRCRTARLRNWHGALRRARGPTHPLRAVDQGGGGAPGRKLSSSRLSTRRALVAVILEHLLNRERQRGARRVARRAARAEAAAAVQRHPAARARDERGRVTTEPSLGLEGRGALQQHVSRGLGARPPRLEPTRVLLGLAQLGMACRDQRRAAGPLGVERHVAPKDVQRLGPLAREEGREGRKNTGGPLRNLRVAEEVQQRRQARALRSAASSLFFSLKMSRSADARTPATPRKGLSRSRHAELRGPRMEP</sequence>
<feature type="region of interest" description="Disordered" evidence="1">
    <location>
        <begin position="29"/>
        <end position="56"/>
    </location>
</feature>
<feature type="region of interest" description="Disordered" evidence="1">
    <location>
        <begin position="186"/>
        <end position="217"/>
    </location>
</feature>
<proteinExistence type="predicted"/>
<feature type="region of interest" description="Disordered" evidence="1">
    <location>
        <begin position="274"/>
        <end position="296"/>
    </location>
</feature>
<protein>
    <submittedName>
        <fullName evidence="2">Uncharacterized protein</fullName>
    </submittedName>
</protein>
<organism evidence="2 3">
    <name type="scientific">Prorocentrum cordatum</name>
    <dbReference type="NCBI Taxonomy" id="2364126"/>
    <lineage>
        <taxon>Eukaryota</taxon>
        <taxon>Sar</taxon>
        <taxon>Alveolata</taxon>
        <taxon>Dinophyceae</taxon>
        <taxon>Prorocentrales</taxon>
        <taxon>Prorocentraceae</taxon>
        <taxon>Prorocentrum</taxon>
    </lineage>
</organism>
<keyword evidence="3" id="KW-1185">Reference proteome</keyword>
<accession>A0ABN9S683</accession>
<evidence type="ECO:0000256" key="1">
    <source>
        <dbReference type="SAM" id="MobiDB-lite"/>
    </source>
</evidence>
<feature type="region of interest" description="Disordered" evidence="1">
    <location>
        <begin position="322"/>
        <end position="353"/>
    </location>
</feature>
<feature type="compositionally biased region" description="Basic and acidic residues" evidence="1">
    <location>
        <begin position="274"/>
        <end position="285"/>
    </location>
</feature>